<dbReference type="AlphaFoldDB" id="A0A8T4IRB0"/>
<comment type="caution">
    <text evidence="3">The sequence shown here is derived from an EMBL/GenBank/DDBJ whole genome shotgun (WGS) entry which is preliminary data.</text>
</comment>
<dbReference type="InterPro" id="IPR011055">
    <property type="entry name" value="Dup_hybrid_motif"/>
</dbReference>
<accession>A0A8T4IRB0</accession>
<reference evidence="3" key="1">
    <citation type="submission" date="2021-04" db="EMBL/GenBank/DDBJ databases">
        <title>Sequencing of actinobacteria type strains.</title>
        <authorList>
            <person name="Nguyen G.-S."/>
            <person name="Wentzel A."/>
        </authorList>
    </citation>
    <scope>NUCLEOTIDE SEQUENCE</scope>
    <source>
        <strain evidence="3">DSM 42095</strain>
    </source>
</reference>
<dbReference type="Gene3D" id="2.70.70.10">
    <property type="entry name" value="Glucose Permease (Domain IIA)"/>
    <property type="match status" value="1"/>
</dbReference>
<dbReference type="InterPro" id="IPR016047">
    <property type="entry name" value="M23ase_b-sheet_dom"/>
</dbReference>
<feature type="region of interest" description="Disordered" evidence="1">
    <location>
        <begin position="254"/>
        <end position="308"/>
    </location>
</feature>
<feature type="region of interest" description="Disordered" evidence="1">
    <location>
        <begin position="17"/>
        <end position="38"/>
    </location>
</feature>
<keyword evidence="4" id="KW-1185">Reference proteome</keyword>
<proteinExistence type="predicted"/>
<feature type="region of interest" description="Disordered" evidence="1">
    <location>
        <begin position="191"/>
        <end position="220"/>
    </location>
</feature>
<evidence type="ECO:0000259" key="2">
    <source>
        <dbReference type="Pfam" id="PF01551"/>
    </source>
</evidence>
<dbReference type="CDD" id="cd12797">
    <property type="entry name" value="M23_peptidase"/>
    <property type="match status" value="1"/>
</dbReference>
<protein>
    <submittedName>
        <fullName evidence="3">M23 family metallopeptidase</fullName>
    </submittedName>
</protein>
<name>A0A8T4IRB0_9ACTN</name>
<dbReference type="Pfam" id="PF01551">
    <property type="entry name" value="Peptidase_M23"/>
    <property type="match status" value="1"/>
</dbReference>
<evidence type="ECO:0000313" key="3">
    <source>
        <dbReference type="EMBL" id="MBR7672337.1"/>
    </source>
</evidence>
<dbReference type="Proteomes" id="UP000675554">
    <property type="component" value="Unassembled WGS sequence"/>
</dbReference>
<feature type="compositionally biased region" description="Gly residues" evidence="1">
    <location>
        <begin position="288"/>
        <end position="300"/>
    </location>
</feature>
<dbReference type="EMBL" id="JAGSMN010000092">
    <property type="protein sequence ID" value="MBR7672337.1"/>
    <property type="molecule type" value="Genomic_DNA"/>
</dbReference>
<evidence type="ECO:0000313" key="4">
    <source>
        <dbReference type="Proteomes" id="UP000675554"/>
    </source>
</evidence>
<organism evidence="3 4">
    <name type="scientific">Streptomyces daliensis</name>
    <dbReference type="NCBI Taxonomy" id="299421"/>
    <lineage>
        <taxon>Bacteria</taxon>
        <taxon>Bacillati</taxon>
        <taxon>Actinomycetota</taxon>
        <taxon>Actinomycetes</taxon>
        <taxon>Kitasatosporales</taxon>
        <taxon>Streptomycetaceae</taxon>
        <taxon>Streptomyces</taxon>
    </lineage>
</organism>
<feature type="domain" description="M23ase beta-sheet core" evidence="2">
    <location>
        <begin position="67"/>
        <end position="164"/>
    </location>
</feature>
<feature type="compositionally biased region" description="Basic and acidic residues" evidence="1">
    <location>
        <begin position="29"/>
        <end position="38"/>
    </location>
</feature>
<gene>
    <name evidence="3" type="ORF">KDA82_04685</name>
</gene>
<dbReference type="SUPFAM" id="SSF51261">
    <property type="entry name" value="Duplicated hybrid motif"/>
    <property type="match status" value="1"/>
</dbReference>
<evidence type="ECO:0000256" key="1">
    <source>
        <dbReference type="SAM" id="MobiDB-lite"/>
    </source>
</evidence>
<feature type="compositionally biased region" description="Low complexity" evidence="1">
    <location>
        <begin position="17"/>
        <end position="27"/>
    </location>
</feature>
<sequence>MAAAVLFARVPPARAEAAEPAKAAPVADGEARPDRGDRAWPVEGAHRALRPVVVRGWELPPEPWAAGHRGVDLTARPGQAVRAAAPGRVVFAGKVAGRGVISVQLTGSGSPPLRTTYEPVRPSARKGDRVSAGEEVGRLAPGPFHCEEGCLHWGLLRGDRYLDPLSLLPYALLRGGAARLLPVFGVPLPPSRGPGRGAPPLEPGLAHASAAGRTGGDDATSTVPLAASAAALCGTALWAHARLVRGCGMRGARAGTRVAGAGRGRVRPRPRAGTSTAEEDTRASAGQEGQGGKVSRGRLGGPSTRRPP</sequence>